<sequence length="363" mass="42677">MIAQFVIVFYFIVCVGIILFNCFIEIVSRYRSCVLKRREQRYCEEYRQLFLDNITENKKQEKRLVKELQSTSRLLTFSEALYKVENRMPEQFQQGIASVSRLMEELIPVYKRKSDMEKACLAYVFAIFHMTKFQAKEIVFPFLFDLLGNKSLYCRENALRALYSSEDIHAIMQALEFLNANEQLLPHKKILADGLLSFNKKEELIPLLWKKLSEFHPRMQVNLLDYIRYASSNWKDEMLSMLETSQDMEIQIACVRYFGRYQDERSVSFLLHHAEEEKEGFWELQNACISALAVYPGPQTLEILKKEISSKNWYVRHNAAKSLAVLNTDRDALADILQGNDRYAKEMLEYQLDAAKAQRRAGL</sequence>
<dbReference type="Gene3D" id="1.25.10.10">
    <property type="entry name" value="Leucine-rich Repeat Variant"/>
    <property type="match status" value="1"/>
</dbReference>
<feature type="transmembrane region" description="Helical" evidence="1">
    <location>
        <begin position="6"/>
        <end position="28"/>
    </location>
</feature>
<keyword evidence="1" id="KW-0812">Transmembrane</keyword>
<protein>
    <recommendedName>
        <fullName evidence="4">HEAT repeat domain-containing protein</fullName>
    </recommendedName>
</protein>
<organism evidence="2 3">
    <name type="scientific">Clostridium fessum</name>
    <dbReference type="NCBI Taxonomy" id="2126740"/>
    <lineage>
        <taxon>Bacteria</taxon>
        <taxon>Bacillati</taxon>
        <taxon>Bacillota</taxon>
        <taxon>Clostridia</taxon>
        <taxon>Eubacteriales</taxon>
        <taxon>Clostridiaceae</taxon>
        <taxon>Clostridium</taxon>
    </lineage>
</organism>
<evidence type="ECO:0000313" key="2">
    <source>
        <dbReference type="EMBL" id="PST38678.1"/>
    </source>
</evidence>
<keyword evidence="1" id="KW-0472">Membrane</keyword>
<dbReference type="InterPro" id="IPR016024">
    <property type="entry name" value="ARM-type_fold"/>
</dbReference>
<dbReference type="EMBL" id="PYLO01000001">
    <property type="protein sequence ID" value="PST38678.1"/>
    <property type="molecule type" value="Genomic_DNA"/>
</dbReference>
<proteinExistence type="predicted"/>
<dbReference type="Proteomes" id="UP000241048">
    <property type="component" value="Unassembled WGS sequence"/>
</dbReference>
<accession>A0A2T3FTS2</accession>
<evidence type="ECO:0008006" key="4">
    <source>
        <dbReference type="Google" id="ProtNLM"/>
    </source>
</evidence>
<evidence type="ECO:0000313" key="3">
    <source>
        <dbReference type="Proteomes" id="UP000241048"/>
    </source>
</evidence>
<comment type="caution">
    <text evidence="2">The sequence shown here is derived from an EMBL/GenBank/DDBJ whole genome shotgun (WGS) entry which is preliminary data.</text>
</comment>
<keyword evidence="3" id="KW-1185">Reference proteome</keyword>
<evidence type="ECO:0000256" key="1">
    <source>
        <dbReference type="SAM" id="Phobius"/>
    </source>
</evidence>
<dbReference type="InterPro" id="IPR011989">
    <property type="entry name" value="ARM-like"/>
</dbReference>
<name>A0A2T3FTS2_9CLOT</name>
<dbReference type="SUPFAM" id="SSF48371">
    <property type="entry name" value="ARM repeat"/>
    <property type="match status" value="1"/>
</dbReference>
<keyword evidence="1" id="KW-1133">Transmembrane helix</keyword>
<gene>
    <name evidence="2" type="ORF">C7U56_01610</name>
</gene>
<reference evidence="2 3" key="1">
    <citation type="submission" date="2018-03" db="EMBL/GenBank/DDBJ databases">
        <title>Lachnoclostridium SNUG30386 gen.nov., sp.nov., isolated from human faeces.</title>
        <authorList>
            <person name="Seo B."/>
            <person name="Jeon K."/>
            <person name="Ko G."/>
        </authorList>
    </citation>
    <scope>NUCLEOTIDE SEQUENCE [LARGE SCALE GENOMIC DNA]</scope>
    <source>
        <strain evidence="2 3">SNUG30386</strain>
    </source>
</reference>
<dbReference type="AlphaFoldDB" id="A0A2T3FTS2"/>